<organism evidence="1 2">
    <name type="scientific">Streptomyces griseofuscus</name>
    <dbReference type="NCBI Taxonomy" id="146922"/>
    <lineage>
        <taxon>Bacteria</taxon>
        <taxon>Bacillati</taxon>
        <taxon>Actinomycetota</taxon>
        <taxon>Actinomycetes</taxon>
        <taxon>Kitasatosporales</taxon>
        <taxon>Streptomycetaceae</taxon>
        <taxon>Streptomyces</taxon>
    </lineage>
</organism>
<dbReference type="EMBL" id="CP051006">
    <property type="protein sequence ID" value="QNT94858.1"/>
    <property type="molecule type" value="Genomic_DNA"/>
</dbReference>
<dbReference type="SUPFAM" id="SSF82771">
    <property type="entry name" value="GIY-YIG endonuclease"/>
    <property type="match status" value="1"/>
</dbReference>
<evidence type="ECO:0000313" key="1">
    <source>
        <dbReference type="EMBL" id="QNT94858.1"/>
    </source>
</evidence>
<sequence length="156" mass="17957">MHLPAQKLDRSDPYRSLKLPDWTCTVSAVYRFYDAERRPLYIGQSACLGLRLDDHRRYARWWPMTEFIAVSLYEGQRGAVVPERTAIRWERPRFNQPPALCRKSLLVLLDEPAEDAAAALLKHAEPEFLRELAELLRTPDRFPGIAAPPRPCFGPA</sequence>
<dbReference type="InterPro" id="IPR035901">
    <property type="entry name" value="GIY-YIG_endonuc_sf"/>
</dbReference>
<protein>
    <recommendedName>
        <fullName evidence="3">GIY-YIG domain-containing protein</fullName>
    </recommendedName>
</protein>
<evidence type="ECO:0000313" key="2">
    <source>
        <dbReference type="Proteomes" id="UP000516422"/>
    </source>
</evidence>
<reference evidence="1 2" key="1">
    <citation type="submission" date="2020-04" db="EMBL/GenBank/DDBJ databases">
        <title>Characterization and engineering of Streptomyces griseofuscus DSM40191 as a potential heterologous host for expression of BGCs.</title>
        <authorList>
            <person name="Gren T."/>
            <person name="Whitford C.M."/>
            <person name="Mohite O.S."/>
            <person name="Joergensen T.S."/>
            <person name="Nielsen J.B."/>
            <person name="Lee S.Y."/>
            <person name="Weber T."/>
        </authorList>
    </citation>
    <scope>NUCLEOTIDE SEQUENCE [LARGE SCALE GENOMIC DNA]</scope>
    <source>
        <strain evidence="1 2">DSM 40191</strain>
    </source>
</reference>
<evidence type="ECO:0008006" key="3">
    <source>
        <dbReference type="Google" id="ProtNLM"/>
    </source>
</evidence>
<gene>
    <name evidence="1" type="ORF">HEP81_04585</name>
</gene>
<dbReference type="KEGG" id="sgf:HEP81_04585"/>
<name>A0A7H1Q3H8_9ACTN</name>
<proteinExistence type="predicted"/>
<accession>A0A7H1Q3H8</accession>
<dbReference type="CDD" id="cd00719">
    <property type="entry name" value="GIY-YIG_SF"/>
    <property type="match status" value="1"/>
</dbReference>
<dbReference type="AlphaFoldDB" id="A0A7H1Q3H8"/>
<dbReference type="Proteomes" id="UP000516422">
    <property type="component" value="Chromosome"/>
</dbReference>